<reference evidence="2" key="1">
    <citation type="submission" date="2016-11" db="EMBL/GenBank/DDBJ databases">
        <authorList>
            <person name="Varghese N."/>
            <person name="Submissions S."/>
        </authorList>
    </citation>
    <scope>NUCLEOTIDE SEQUENCE [LARGE SCALE GENOMIC DNA]</scope>
    <source>
        <strain evidence="2">DSM 16990</strain>
    </source>
</reference>
<dbReference type="Proteomes" id="UP000184287">
    <property type="component" value="Unassembled WGS sequence"/>
</dbReference>
<evidence type="ECO:0000313" key="1">
    <source>
        <dbReference type="EMBL" id="SHF21044.1"/>
    </source>
</evidence>
<dbReference type="NCBIfam" id="NF047798">
    <property type="entry name" value="leader_Chryseo"/>
    <property type="match status" value="1"/>
</dbReference>
<sequence length="74" mass="8019">MLTNNSNPKGAKKLSRNELKSITGGTGAAVQNACGSSGCTYQEGGITKYGCPQYWTCLVYNCSNNEKRYSCRLQ</sequence>
<dbReference type="EMBL" id="FQUQ01000002">
    <property type="protein sequence ID" value="SHF21044.1"/>
    <property type="molecule type" value="Genomic_DNA"/>
</dbReference>
<organism evidence="1 2">
    <name type="scientific">Pedobacter caeni</name>
    <dbReference type="NCBI Taxonomy" id="288992"/>
    <lineage>
        <taxon>Bacteria</taxon>
        <taxon>Pseudomonadati</taxon>
        <taxon>Bacteroidota</taxon>
        <taxon>Sphingobacteriia</taxon>
        <taxon>Sphingobacteriales</taxon>
        <taxon>Sphingobacteriaceae</taxon>
        <taxon>Pedobacter</taxon>
    </lineage>
</organism>
<dbReference type="InterPro" id="IPR058074">
    <property type="entry name" value="Bacteriocin-like"/>
</dbReference>
<evidence type="ECO:0000313" key="2">
    <source>
        <dbReference type="Proteomes" id="UP000184287"/>
    </source>
</evidence>
<proteinExistence type="predicted"/>
<protein>
    <submittedName>
        <fullName evidence="1">Uncharacterized protein</fullName>
    </submittedName>
</protein>
<gene>
    <name evidence="1" type="ORF">SAMN04488522_102445</name>
</gene>
<name>A0A1M4ZSR4_9SPHI</name>
<keyword evidence="2" id="KW-1185">Reference proteome</keyword>
<dbReference type="RefSeq" id="WP_073230370.1">
    <property type="nucleotide sequence ID" value="NZ_FQUQ01000002.1"/>
</dbReference>
<dbReference type="AlphaFoldDB" id="A0A1M4ZSR4"/>
<dbReference type="OrthoDB" id="1264775at2"/>
<accession>A0A1M4ZSR4</accession>